<dbReference type="PRINTS" id="PR00124">
    <property type="entry name" value="ATPASEC"/>
</dbReference>
<evidence type="ECO:0000256" key="14">
    <source>
        <dbReference type="SAM" id="Phobius"/>
    </source>
</evidence>
<evidence type="ECO:0000256" key="4">
    <source>
        <dbReference type="ARBA" id="ARBA00022448"/>
    </source>
</evidence>
<dbReference type="InterPro" id="IPR000454">
    <property type="entry name" value="ATP_synth_F0_csu"/>
</dbReference>
<feature type="transmembrane region" description="Helical" evidence="14">
    <location>
        <begin position="123"/>
        <end position="143"/>
    </location>
</feature>
<keyword evidence="8 14" id="KW-1133">Transmembrane helix</keyword>
<reference evidence="16 17" key="1">
    <citation type="journal article" date="2012" name="BMC Genomics">
        <title>Sequencing the genome of Marssonina brunnea reveals fungus-poplar co-evolution.</title>
        <authorList>
            <person name="Zhu S."/>
            <person name="Cao Y.-Z."/>
            <person name="Jiang C."/>
            <person name="Tan B.-Y."/>
            <person name="Wang Z."/>
            <person name="Feng S."/>
            <person name="Zhang L."/>
            <person name="Su X.-H."/>
            <person name="Brejova B."/>
            <person name="Vinar T."/>
            <person name="Xu M."/>
            <person name="Wang M.-X."/>
            <person name="Zhang S.-G."/>
            <person name="Huang M.-R."/>
            <person name="Wu R."/>
            <person name="Zhou Y."/>
        </authorList>
    </citation>
    <scope>NUCLEOTIDE SEQUENCE [LARGE SCALE GENOMIC DNA]</scope>
    <source>
        <strain evidence="16 17">MB_m1</strain>
    </source>
</reference>
<evidence type="ECO:0000256" key="10">
    <source>
        <dbReference type="ARBA" id="ARBA00023121"/>
    </source>
</evidence>
<keyword evidence="4" id="KW-0813">Transport</keyword>
<evidence type="ECO:0000313" key="16">
    <source>
        <dbReference type="EMBL" id="EKD12888.1"/>
    </source>
</evidence>
<evidence type="ECO:0000256" key="13">
    <source>
        <dbReference type="SAM" id="MobiDB-lite"/>
    </source>
</evidence>
<feature type="compositionally biased region" description="Basic and acidic residues" evidence="13">
    <location>
        <begin position="256"/>
        <end position="265"/>
    </location>
</feature>
<dbReference type="CDD" id="cd18182">
    <property type="entry name" value="ATP-synt_Fo_c_ATP5G3"/>
    <property type="match status" value="1"/>
</dbReference>
<evidence type="ECO:0000256" key="3">
    <source>
        <dbReference type="ARBA" id="ARBA00019317"/>
    </source>
</evidence>
<evidence type="ECO:0000256" key="2">
    <source>
        <dbReference type="ARBA" id="ARBA00006704"/>
    </source>
</evidence>
<feature type="compositionally biased region" description="Acidic residues" evidence="13">
    <location>
        <begin position="266"/>
        <end position="314"/>
    </location>
</feature>
<dbReference type="GO" id="GO:0008289">
    <property type="term" value="F:lipid binding"/>
    <property type="evidence" value="ECO:0007669"/>
    <property type="project" value="UniProtKB-KW"/>
</dbReference>
<proteinExistence type="inferred from homology"/>
<dbReference type="FunFam" id="1.20.20.10:FF:000008">
    <property type="entry name" value="ATPase subunit 9 homolog"/>
    <property type="match status" value="1"/>
</dbReference>
<keyword evidence="10" id="KW-0446">Lipid-binding</keyword>
<dbReference type="InParanoid" id="K1WW05"/>
<evidence type="ECO:0000256" key="12">
    <source>
        <dbReference type="ARBA" id="ARBA00030961"/>
    </source>
</evidence>
<evidence type="ECO:0000256" key="8">
    <source>
        <dbReference type="ARBA" id="ARBA00022989"/>
    </source>
</evidence>
<dbReference type="eggNOG" id="KOG3025">
    <property type="taxonomic scope" value="Eukaryota"/>
</dbReference>
<dbReference type="SUPFAM" id="SSF81333">
    <property type="entry name" value="F1F0 ATP synthase subunit C"/>
    <property type="match status" value="1"/>
</dbReference>
<keyword evidence="17" id="KW-1185">Reference proteome</keyword>
<keyword evidence="5" id="KW-0138">CF(0)</keyword>
<accession>K1WW05</accession>
<dbReference type="InterPro" id="IPR020537">
    <property type="entry name" value="ATP_synth_F0_csu_DDCD_BS"/>
</dbReference>
<dbReference type="Gene3D" id="1.20.20.10">
    <property type="entry name" value="F1F0 ATP synthase subunit C"/>
    <property type="match status" value="1"/>
</dbReference>
<sequence length="314" mass="34256">MAARMFAPKVASLVGSTSAKVARPVVRSSIQSSQRAFSADQLKPIELELSGPIHCSCPSADNLLKMSLPGAAIRSNTPFQTIKRQQASQILSATRNVAGKRHFNSEIATAMVQVSQNLGMGSAAIGLGGAGIGIGMVFASLLTAVARNPSMRGQLFSYAILGFAFVEAIGLFDLMVAMMCKSIRARQTGLQRSTVPLISSFGSSVLPMFIVRIVVLRVREERPHRNPRYSTIMNDKGSEGTLERGISERLLGGRSDAADKYASRPEEEEEKEKEEEEIVEGEVVEGEVVEEEEEEVEEEDEEEEDEEEDEKDDE</sequence>
<evidence type="ECO:0000256" key="6">
    <source>
        <dbReference type="ARBA" id="ARBA00022692"/>
    </source>
</evidence>
<evidence type="ECO:0000256" key="5">
    <source>
        <dbReference type="ARBA" id="ARBA00022547"/>
    </source>
</evidence>
<dbReference type="STRING" id="1072389.K1WW05"/>
<name>K1WW05_MARBU</name>
<dbReference type="GO" id="GO:0015986">
    <property type="term" value="P:proton motive force-driven ATP synthesis"/>
    <property type="evidence" value="ECO:0007669"/>
    <property type="project" value="InterPro"/>
</dbReference>
<comment type="similarity">
    <text evidence="2">Belongs to the ATPase C chain family.</text>
</comment>
<dbReference type="InterPro" id="IPR002379">
    <property type="entry name" value="ATPase_proteolipid_c-like_dom"/>
</dbReference>
<keyword evidence="9" id="KW-0406">Ion transport</keyword>
<evidence type="ECO:0000313" key="17">
    <source>
        <dbReference type="Proteomes" id="UP000006753"/>
    </source>
</evidence>
<feature type="domain" description="V-ATPase proteolipid subunit C-like" evidence="15">
    <location>
        <begin position="118"/>
        <end position="179"/>
    </location>
</feature>
<evidence type="ECO:0000256" key="1">
    <source>
        <dbReference type="ARBA" id="ARBA00004225"/>
    </source>
</evidence>
<dbReference type="GO" id="GO:0033177">
    <property type="term" value="C:proton-transporting two-sector ATPase complex, proton-transporting domain"/>
    <property type="evidence" value="ECO:0007669"/>
    <property type="project" value="InterPro"/>
</dbReference>
<organism evidence="16 17">
    <name type="scientific">Marssonina brunnea f. sp. multigermtubi (strain MB_m1)</name>
    <name type="common">Marssonina leaf spot fungus</name>
    <dbReference type="NCBI Taxonomy" id="1072389"/>
    <lineage>
        <taxon>Eukaryota</taxon>
        <taxon>Fungi</taxon>
        <taxon>Dikarya</taxon>
        <taxon>Ascomycota</taxon>
        <taxon>Pezizomycotina</taxon>
        <taxon>Leotiomycetes</taxon>
        <taxon>Helotiales</taxon>
        <taxon>Drepanopezizaceae</taxon>
        <taxon>Drepanopeziza</taxon>
    </lineage>
</organism>
<evidence type="ECO:0000256" key="11">
    <source>
        <dbReference type="ARBA" id="ARBA00023136"/>
    </source>
</evidence>
<feature type="region of interest" description="Disordered" evidence="13">
    <location>
        <begin position="227"/>
        <end position="314"/>
    </location>
</feature>
<dbReference type="Proteomes" id="UP000006753">
    <property type="component" value="Unassembled WGS sequence"/>
</dbReference>
<dbReference type="InterPro" id="IPR035921">
    <property type="entry name" value="F/V-ATP_Csub_sf"/>
</dbReference>
<feature type="transmembrane region" description="Helical" evidence="14">
    <location>
        <begin position="197"/>
        <end position="218"/>
    </location>
</feature>
<feature type="transmembrane region" description="Helical" evidence="14">
    <location>
        <begin position="155"/>
        <end position="177"/>
    </location>
</feature>
<dbReference type="PROSITE" id="PS00605">
    <property type="entry name" value="ATPASE_C"/>
    <property type="match status" value="1"/>
</dbReference>
<dbReference type="Pfam" id="PF00137">
    <property type="entry name" value="ATP-synt_C"/>
    <property type="match status" value="1"/>
</dbReference>
<dbReference type="KEGG" id="mbe:MBM_09117"/>
<dbReference type="OrthoDB" id="438052at2759"/>
<comment type="subcellular location">
    <subcellularLocation>
        <location evidence="1">Mitochondrion membrane</location>
        <topology evidence="1">Multi-pass membrane protein</topology>
    </subcellularLocation>
</comment>
<gene>
    <name evidence="16" type="ORF">MBM_09117</name>
</gene>
<protein>
    <recommendedName>
        <fullName evidence="3">ATP synthase subunit 9, mitochondrial</fullName>
    </recommendedName>
    <alternativeName>
        <fullName evidence="12">Lipid-binding protein</fullName>
    </alternativeName>
</protein>
<dbReference type="GO" id="GO:0015078">
    <property type="term" value="F:proton transmembrane transporter activity"/>
    <property type="evidence" value="ECO:0007669"/>
    <property type="project" value="InterPro"/>
</dbReference>
<dbReference type="GO" id="GO:0045259">
    <property type="term" value="C:proton-transporting ATP synthase complex"/>
    <property type="evidence" value="ECO:0007669"/>
    <property type="project" value="UniProtKB-KW"/>
</dbReference>
<dbReference type="GO" id="GO:0031966">
    <property type="term" value="C:mitochondrial membrane"/>
    <property type="evidence" value="ECO:0007669"/>
    <property type="project" value="UniProtKB-SubCell"/>
</dbReference>
<dbReference type="EMBL" id="JH921454">
    <property type="protein sequence ID" value="EKD12888.1"/>
    <property type="molecule type" value="Genomic_DNA"/>
</dbReference>
<dbReference type="AlphaFoldDB" id="K1WW05"/>
<dbReference type="HOGENOM" id="CLU_885894_0_0_1"/>
<evidence type="ECO:0000259" key="15">
    <source>
        <dbReference type="Pfam" id="PF00137"/>
    </source>
</evidence>
<evidence type="ECO:0000256" key="7">
    <source>
        <dbReference type="ARBA" id="ARBA00022781"/>
    </source>
</evidence>
<dbReference type="InterPro" id="IPR038662">
    <property type="entry name" value="ATP_synth_F0_csu_sf"/>
</dbReference>
<dbReference type="PANTHER" id="PTHR10031">
    <property type="entry name" value="ATP SYNTHASE LIPID-BINDING PROTEIN, MITOCHONDRIAL"/>
    <property type="match status" value="1"/>
</dbReference>
<dbReference type="HAMAP" id="MF_01396">
    <property type="entry name" value="ATP_synth_c_bact"/>
    <property type="match status" value="1"/>
</dbReference>
<keyword evidence="11 14" id="KW-0472">Membrane</keyword>
<evidence type="ECO:0000256" key="9">
    <source>
        <dbReference type="ARBA" id="ARBA00023065"/>
    </source>
</evidence>
<keyword evidence="6 14" id="KW-0812">Transmembrane</keyword>
<feature type="compositionally biased region" description="Basic and acidic residues" evidence="13">
    <location>
        <begin position="236"/>
        <end position="247"/>
    </location>
</feature>
<dbReference type="PANTHER" id="PTHR10031:SF13">
    <property type="entry name" value="ATP SYNTHASE SUBUNIT 9, MITOCHONDRIAL"/>
    <property type="match status" value="1"/>
</dbReference>
<keyword evidence="7" id="KW-0375">Hydrogen ion transport</keyword>